<dbReference type="AlphaFoldDB" id="A0A2A2JTQ7"/>
<dbReference type="OrthoDB" id="6352325at2759"/>
<comment type="similarity">
    <text evidence="2">Belongs to the nuclear hormone receptor family.</text>
</comment>
<feature type="region of interest" description="Disordered" evidence="12">
    <location>
        <begin position="411"/>
        <end position="452"/>
    </location>
</feature>
<dbReference type="PROSITE" id="PS00031">
    <property type="entry name" value="NUCLEAR_REC_DBD_1"/>
    <property type="match status" value="1"/>
</dbReference>
<reference evidence="15 16" key="1">
    <citation type="journal article" date="2017" name="Curr. Biol.">
        <title>Genome architecture and evolution of a unichromosomal asexual nematode.</title>
        <authorList>
            <person name="Fradin H."/>
            <person name="Zegar C."/>
            <person name="Gutwein M."/>
            <person name="Lucas J."/>
            <person name="Kovtun M."/>
            <person name="Corcoran D."/>
            <person name="Baugh L.R."/>
            <person name="Kiontke K."/>
            <person name="Gunsalus K."/>
            <person name="Fitch D.H."/>
            <person name="Piano F."/>
        </authorList>
    </citation>
    <scope>NUCLEOTIDE SEQUENCE [LARGE SCALE GENOMIC DNA]</scope>
    <source>
        <strain evidence="15">PF1309</strain>
    </source>
</reference>
<dbReference type="SUPFAM" id="SSF57716">
    <property type="entry name" value="Glucocorticoid receptor-like (DNA-binding domain)"/>
    <property type="match status" value="1"/>
</dbReference>
<evidence type="ECO:0000259" key="13">
    <source>
        <dbReference type="PROSITE" id="PS51030"/>
    </source>
</evidence>
<evidence type="ECO:0000256" key="6">
    <source>
        <dbReference type="ARBA" id="ARBA00023015"/>
    </source>
</evidence>
<sequence length="862" mass="97279">MSVVKKIRRRRRHTKCAGSDFDDDLDASFDECRLSSEKNCYNKKIKSKTVPGNRKKPSPPGSDNEDDGNEPQMITPDDPVIHSPPSIGSAAHGNGGYGASSHDQNKRGESSSNGPYSANPKSPETGAESSSEAETRRPHKTCRVCNDHATGYNFNVITCESCKAFFRRNALRPKEFKCPYSDDCAINSVSRRFCQKCRLRKCFAVGMKKEWILNDEQLRRRKNSRLNSLGSQQRKSSIPPQQSPPSISNMHLGTQSAAIELVRQQQALAKSMAGSSTLEPKPLRLFINNPRNSNSTTTPSPLLTPPTHSYQMLSPTNSFSTDSSLLSRVSSIEKATPDSVSSCDISPHLQKIRLASNSSTPSIQTPTTPVEIGDTVMLSKDEYRHLLSQIPRNCGIDPLAKRNSISIDPLQQQTSPSMTNSVEMHSPTGMPTSSLMTPQTQTQQLPSVLPSSPDYSLTGINISPERFKNYTELGCYNNQTDAIMQSPPNDTLTQLTGRSQGPANPIQPGNSFEQSFNPRIEHNIMTELVIPVEEAYQTKLDHLHREAYIRHGEMLRDQKEALEHHLTMVNLDRGFLSDTTKPLTEAGVQANPESSTKTPEEKIFIGTYQNMSLDDTMKLNAMESAFLDMEEEDVDDSKQSLESLQKKEKNANDVLNIMDITMRRIVKMTKRLPGFNNISQDGKYTILKGNMTELLTVRGLTRYNPYLRGWVAKTATTVTTIPFDMFDMLNGKVNESQKQKTMKFFMLFTEELRNDRILTNLLLVLALFNYMKHYDKLVQQDHYMLEFWRNKYWTLLEAYLKSEYETRMNQIFAIMKEATMQLVDISLQCGDLFRGIINPKKVEPLPLEIYNLTDEKVPEDEQ</sequence>
<dbReference type="FunFam" id="3.30.50.10:FF:000042">
    <property type="entry name" value="Nuclear hormone receptor HR96"/>
    <property type="match status" value="1"/>
</dbReference>
<keyword evidence="16" id="KW-1185">Reference proteome</keyword>
<dbReference type="Pfam" id="PF00104">
    <property type="entry name" value="Hormone_recep"/>
    <property type="match status" value="1"/>
</dbReference>
<dbReference type="GO" id="GO:0008270">
    <property type="term" value="F:zinc ion binding"/>
    <property type="evidence" value="ECO:0007669"/>
    <property type="project" value="UniProtKB-KW"/>
</dbReference>
<evidence type="ECO:0000256" key="10">
    <source>
        <dbReference type="ARBA" id="ARBA00023242"/>
    </source>
</evidence>
<dbReference type="InterPro" id="IPR000536">
    <property type="entry name" value="Nucl_hrmn_rcpt_lig-bd"/>
</dbReference>
<dbReference type="EMBL" id="LIAE01010227">
    <property type="protein sequence ID" value="PAV65057.1"/>
    <property type="molecule type" value="Genomic_DNA"/>
</dbReference>
<keyword evidence="10" id="KW-0539">Nucleus</keyword>
<dbReference type="PROSITE" id="PS51030">
    <property type="entry name" value="NUCLEAR_REC_DBD_2"/>
    <property type="match status" value="1"/>
</dbReference>
<dbReference type="PRINTS" id="PR00047">
    <property type="entry name" value="STROIDFINGER"/>
</dbReference>
<organism evidence="15 16">
    <name type="scientific">Diploscapter pachys</name>
    <dbReference type="NCBI Taxonomy" id="2018661"/>
    <lineage>
        <taxon>Eukaryota</taxon>
        <taxon>Metazoa</taxon>
        <taxon>Ecdysozoa</taxon>
        <taxon>Nematoda</taxon>
        <taxon>Chromadorea</taxon>
        <taxon>Rhabditida</taxon>
        <taxon>Rhabditina</taxon>
        <taxon>Rhabditomorpha</taxon>
        <taxon>Rhabditoidea</taxon>
        <taxon>Rhabditidae</taxon>
        <taxon>Diploscapter</taxon>
    </lineage>
</organism>
<feature type="compositionally biased region" description="Low complexity" evidence="12">
    <location>
        <begin position="122"/>
        <end position="132"/>
    </location>
</feature>
<evidence type="ECO:0000259" key="14">
    <source>
        <dbReference type="PROSITE" id="PS51843"/>
    </source>
</evidence>
<dbReference type="PROSITE" id="PS51843">
    <property type="entry name" value="NR_LBD"/>
    <property type="match status" value="1"/>
</dbReference>
<dbReference type="GO" id="GO:0004879">
    <property type="term" value="F:nuclear receptor activity"/>
    <property type="evidence" value="ECO:0007669"/>
    <property type="project" value="TreeGrafter"/>
</dbReference>
<evidence type="ECO:0008006" key="17">
    <source>
        <dbReference type="Google" id="ProtNLM"/>
    </source>
</evidence>
<feature type="compositionally biased region" description="Low complexity" evidence="12">
    <location>
        <begin position="225"/>
        <end position="248"/>
    </location>
</feature>
<keyword evidence="7" id="KW-0238">DNA-binding</keyword>
<evidence type="ECO:0000256" key="7">
    <source>
        <dbReference type="ARBA" id="ARBA00023125"/>
    </source>
</evidence>
<evidence type="ECO:0000256" key="8">
    <source>
        <dbReference type="ARBA" id="ARBA00023163"/>
    </source>
</evidence>
<dbReference type="CDD" id="cd06966">
    <property type="entry name" value="NR_DBD_CAR"/>
    <property type="match status" value="1"/>
</dbReference>
<evidence type="ECO:0000256" key="2">
    <source>
        <dbReference type="ARBA" id="ARBA00005993"/>
    </source>
</evidence>
<feature type="region of interest" description="Disordered" evidence="12">
    <location>
        <begin position="40"/>
        <end position="139"/>
    </location>
</feature>
<evidence type="ECO:0000256" key="11">
    <source>
        <dbReference type="SAM" id="Coils"/>
    </source>
</evidence>
<dbReference type="GO" id="GO:0000978">
    <property type="term" value="F:RNA polymerase II cis-regulatory region sequence-specific DNA binding"/>
    <property type="evidence" value="ECO:0007669"/>
    <property type="project" value="TreeGrafter"/>
</dbReference>
<feature type="compositionally biased region" description="Basic residues" evidence="12">
    <location>
        <begin position="41"/>
        <end position="57"/>
    </location>
</feature>
<comment type="subcellular location">
    <subcellularLocation>
        <location evidence="1">Nucleus</location>
    </subcellularLocation>
</comment>
<feature type="region of interest" description="Disordered" evidence="12">
    <location>
        <begin position="1"/>
        <end position="26"/>
    </location>
</feature>
<dbReference type="PANTHER" id="PTHR24082:SF494">
    <property type="entry name" value="NUCLEAR HORMONE RECEPTOR FAMILY MEMBER DAF-12"/>
    <property type="match status" value="1"/>
</dbReference>
<name>A0A2A2JTQ7_9BILA</name>
<dbReference type="PANTHER" id="PTHR24082">
    <property type="entry name" value="NUCLEAR HORMONE RECEPTOR"/>
    <property type="match status" value="1"/>
</dbReference>
<dbReference type="Pfam" id="PF00105">
    <property type="entry name" value="zf-C4"/>
    <property type="match status" value="1"/>
</dbReference>
<dbReference type="InterPro" id="IPR050234">
    <property type="entry name" value="Nuclear_hormone_rcpt_NR1"/>
</dbReference>
<feature type="compositionally biased region" description="Polar residues" evidence="12">
    <location>
        <begin position="411"/>
        <end position="423"/>
    </location>
</feature>
<dbReference type="SUPFAM" id="SSF48508">
    <property type="entry name" value="Nuclear receptor ligand-binding domain"/>
    <property type="match status" value="1"/>
</dbReference>
<dbReference type="GO" id="GO:0030154">
    <property type="term" value="P:cell differentiation"/>
    <property type="evidence" value="ECO:0007669"/>
    <property type="project" value="TreeGrafter"/>
</dbReference>
<feature type="domain" description="NR LBD" evidence="14">
    <location>
        <begin position="614"/>
        <end position="853"/>
    </location>
</feature>
<keyword evidence="9" id="KW-0675">Receptor</keyword>
<feature type="domain" description="Nuclear receptor" evidence="13">
    <location>
        <begin position="139"/>
        <end position="214"/>
    </location>
</feature>
<evidence type="ECO:0000256" key="3">
    <source>
        <dbReference type="ARBA" id="ARBA00022723"/>
    </source>
</evidence>
<dbReference type="GO" id="GO:0045944">
    <property type="term" value="P:positive regulation of transcription by RNA polymerase II"/>
    <property type="evidence" value="ECO:0007669"/>
    <property type="project" value="TreeGrafter"/>
</dbReference>
<evidence type="ECO:0000256" key="1">
    <source>
        <dbReference type="ARBA" id="ARBA00004123"/>
    </source>
</evidence>
<evidence type="ECO:0000256" key="4">
    <source>
        <dbReference type="ARBA" id="ARBA00022771"/>
    </source>
</evidence>
<dbReference type="InterPro" id="IPR013088">
    <property type="entry name" value="Znf_NHR/GATA"/>
</dbReference>
<feature type="compositionally biased region" description="Basic residues" evidence="12">
    <location>
        <begin position="1"/>
        <end position="15"/>
    </location>
</feature>
<dbReference type="Gene3D" id="3.30.50.10">
    <property type="entry name" value="Erythroid Transcription Factor GATA-1, subunit A"/>
    <property type="match status" value="1"/>
</dbReference>
<evidence type="ECO:0000256" key="9">
    <source>
        <dbReference type="ARBA" id="ARBA00023170"/>
    </source>
</evidence>
<dbReference type="SMART" id="SM00399">
    <property type="entry name" value="ZnF_C4"/>
    <property type="match status" value="1"/>
</dbReference>
<evidence type="ECO:0000256" key="5">
    <source>
        <dbReference type="ARBA" id="ARBA00022833"/>
    </source>
</evidence>
<dbReference type="SMART" id="SM00430">
    <property type="entry name" value="HOLI"/>
    <property type="match status" value="1"/>
</dbReference>
<dbReference type="Gene3D" id="1.10.565.10">
    <property type="entry name" value="Retinoid X Receptor"/>
    <property type="match status" value="1"/>
</dbReference>
<feature type="region of interest" description="Disordered" evidence="12">
    <location>
        <begin position="225"/>
        <end position="250"/>
    </location>
</feature>
<evidence type="ECO:0000313" key="15">
    <source>
        <dbReference type="EMBL" id="PAV65057.1"/>
    </source>
</evidence>
<dbReference type="GO" id="GO:0005634">
    <property type="term" value="C:nucleus"/>
    <property type="evidence" value="ECO:0007669"/>
    <property type="project" value="UniProtKB-SubCell"/>
</dbReference>
<dbReference type="GO" id="GO:0006950">
    <property type="term" value="P:response to stress"/>
    <property type="evidence" value="ECO:0007669"/>
    <property type="project" value="UniProtKB-ARBA"/>
</dbReference>
<keyword evidence="3" id="KW-0479">Metal-binding</keyword>
<protein>
    <recommendedName>
        <fullName evidence="17">Nuclear receptor domain-containing protein</fullName>
    </recommendedName>
</protein>
<keyword evidence="6" id="KW-0805">Transcription regulation</keyword>
<accession>A0A2A2JTQ7</accession>
<dbReference type="Proteomes" id="UP000218231">
    <property type="component" value="Unassembled WGS sequence"/>
</dbReference>
<feature type="compositionally biased region" description="Low complexity" evidence="12">
    <location>
        <begin position="431"/>
        <end position="450"/>
    </location>
</feature>
<evidence type="ECO:0000256" key="12">
    <source>
        <dbReference type="SAM" id="MobiDB-lite"/>
    </source>
</evidence>
<evidence type="ECO:0000313" key="16">
    <source>
        <dbReference type="Proteomes" id="UP000218231"/>
    </source>
</evidence>
<dbReference type="GO" id="GO:0000122">
    <property type="term" value="P:negative regulation of transcription by RNA polymerase II"/>
    <property type="evidence" value="ECO:0007669"/>
    <property type="project" value="TreeGrafter"/>
</dbReference>
<feature type="region of interest" description="Disordered" evidence="12">
    <location>
        <begin position="272"/>
        <end position="303"/>
    </location>
</feature>
<proteinExistence type="inferred from homology"/>
<dbReference type="STRING" id="2018661.A0A2A2JTQ7"/>
<keyword evidence="11" id="KW-0175">Coiled coil</keyword>
<gene>
    <name evidence="15" type="ORF">WR25_16540</name>
</gene>
<keyword evidence="4" id="KW-0863">Zinc-finger</keyword>
<keyword evidence="8" id="KW-0804">Transcription</keyword>
<feature type="compositionally biased region" description="Low complexity" evidence="12">
    <location>
        <begin position="288"/>
        <end position="303"/>
    </location>
</feature>
<dbReference type="InterPro" id="IPR035500">
    <property type="entry name" value="NHR-like_dom_sf"/>
</dbReference>
<feature type="coiled-coil region" evidence="11">
    <location>
        <begin position="627"/>
        <end position="654"/>
    </location>
</feature>
<feature type="compositionally biased region" description="Polar residues" evidence="12">
    <location>
        <begin position="110"/>
        <end position="120"/>
    </location>
</feature>
<dbReference type="InterPro" id="IPR001628">
    <property type="entry name" value="Znf_hrmn_rcpt"/>
</dbReference>
<keyword evidence="5" id="KW-0862">Zinc</keyword>
<comment type="caution">
    <text evidence="15">The sequence shown here is derived from an EMBL/GenBank/DDBJ whole genome shotgun (WGS) entry which is preliminary data.</text>
</comment>